<dbReference type="AlphaFoldDB" id="A0A1M6DSP6"/>
<gene>
    <name evidence="5" type="ORF">SAMN02745975_00554</name>
</gene>
<evidence type="ECO:0000256" key="3">
    <source>
        <dbReference type="ARBA" id="ARBA00023163"/>
    </source>
</evidence>
<dbReference type="GO" id="GO:0003677">
    <property type="term" value="F:DNA binding"/>
    <property type="evidence" value="ECO:0007669"/>
    <property type="project" value="UniProtKB-KW"/>
</dbReference>
<dbReference type="PROSITE" id="PS50043">
    <property type="entry name" value="HTH_LUXR_2"/>
    <property type="match status" value="1"/>
</dbReference>
<dbReference type="PANTHER" id="PTHR44688">
    <property type="entry name" value="DNA-BINDING TRANSCRIPTIONAL ACTIVATOR DEVR_DOSR"/>
    <property type="match status" value="1"/>
</dbReference>
<dbReference type="SMART" id="SM00421">
    <property type="entry name" value="HTH_LUXR"/>
    <property type="match status" value="1"/>
</dbReference>
<dbReference type="STRING" id="1121919.SAMN02745975_00554"/>
<dbReference type="OrthoDB" id="1662986at2"/>
<dbReference type="EMBL" id="FQZV01000006">
    <property type="protein sequence ID" value="SHI76038.1"/>
    <property type="molecule type" value="Genomic_DNA"/>
</dbReference>
<evidence type="ECO:0000259" key="4">
    <source>
        <dbReference type="PROSITE" id="PS50043"/>
    </source>
</evidence>
<evidence type="ECO:0000313" key="6">
    <source>
        <dbReference type="Proteomes" id="UP000184536"/>
    </source>
</evidence>
<reference evidence="6" key="1">
    <citation type="submission" date="2016-11" db="EMBL/GenBank/DDBJ databases">
        <authorList>
            <person name="Varghese N."/>
            <person name="Submissions S."/>
        </authorList>
    </citation>
    <scope>NUCLEOTIDE SEQUENCE [LARGE SCALE GENOMIC DNA]</scope>
    <source>
        <strain evidence="6">DSM 17957</strain>
    </source>
</reference>
<dbReference type="Proteomes" id="UP000184536">
    <property type="component" value="Unassembled WGS sequence"/>
</dbReference>
<keyword evidence="2" id="KW-0238">DNA-binding</keyword>
<feature type="domain" description="HTH luxR-type" evidence="4">
    <location>
        <begin position="6"/>
        <end position="71"/>
    </location>
</feature>
<keyword evidence="6" id="KW-1185">Reference proteome</keyword>
<dbReference type="CDD" id="cd06170">
    <property type="entry name" value="LuxR_C_like"/>
    <property type="match status" value="1"/>
</dbReference>
<evidence type="ECO:0000256" key="1">
    <source>
        <dbReference type="ARBA" id="ARBA00023015"/>
    </source>
</evidence>
<name>A0A1M6DSP6_9FIRM</name>
<accession>A0A1M6DSP6</accession>
<proteinExistence type="predicted"/>
<evidence type="ECO:0000313" key="5">
    <source>
        <dbReference type="EMBL" id="SHI76038.1"/>
    </source>
</evidence>
<dbReference type="InterPro" id="IPR036388">
    <property type="entry name" value="WH-like_DNA-bd_sf"/>
</dbReference>
<dbReference type="InterPro" id="IPR000792">
    <property type="entry name" value="Tscrpt_reg_LuxR_C"/>
</dbReference>
<dbReference type="RefSeq" id="WP_110939843.1">
    <property type="nucleotide sequence ID" value="NZ_FQZV01000006.1"/>
</dbReference>
<dbReference type="PRINTS" id="PR00038">
    <property type="entry name" value="HTHLUXR"/>
</dbReference>
<sequence>MKSEYNASVNQELTKREIEVVQLIADGLTNTQMAERLFIAVSTLKNHISNIYKKLGCHNQGHAVAYCFRKGLIK</sequence>
<protein>
    <submittedName>
        <fullName evidence="5">Regulatory protein, luxR family</fullName>
    </submittedName>
</protein>
<keyword evidence="1" id="KW-0805">Transcription regulation</keyword>
<evidence type="ECO:0000256" key="2">
    <source>
        <dbReference type="ARBA" id="ARBA00023125"/>
    </source>
</evidence>
<dbReference type="GO" id="GO:0006355">
    <property type="term" value="P:regulation of DNA-templated transcription"/>
    <property type="evidence" value="ECO:0007669"/>
    <property type="project" value="InterPro"/>
</dbReference>
<organism evidence="5 6">
    <name type="scientific">Geosporobacter subterraneus DSM 17957</name>
    <dbReference type="NCBI Taxonomy" id="1121919"/>
    <lineage>
        <taxon>Bacteria</taxon>
        <taxon>Bacillati</taxon>
        <taxon>Bacillota</taxon>
        <taxon>Clostridia</taxon>
        <taxon>Peptostreptococcales</taxon>
        <taxon>Thermotaleaceae</taxon>
        <taxon>Geosporobacter</taxon>
    </lineage>
</organism>
<keyword evidence="3" id="KW-0804">Transcription</keyword>
<dbReference type="PANTHER" id="PTHR44688:SF16">
    <property type="entry name" value="DNA-BINDING TRANSCRIPTIONAL ACTIVATOR DEVR_DOSR"/>
    <property type="match status" value="1"/>
</dbReference>
<dbReference type="Pfam" id="PF00196">
    <property type="entry name" value="GerE"/>
    <property type="match status" value="1"/>
</dbReference>
<dbReference type="Gene3D" id="1.10.10.10">
    <property type="entry name" value="Winged helix-like DNA-binding domain superfamily/Winged helix DNA-binding domain"/>
    <property type="match status" value="1"/>
</dbReference>
<dbReference type="InterPro" id="IPR016032">
    <property type="entry name" value="Sig_transdc_resp-reg_C-effctor"/>
</dbReference>
<dbReference type="SUPFAM" id="SSF46894">
    <property type="entry name" value="C-terminal effector domain of the bipartite response regulators"/>
    <property type="match status" value="1"/>
</dbReference>